<proteinExistence type="predicted"/>
<comment type="caution">
    <text evidence="5">The sequence shown here is derived from an EMBL/GenBank/DDBJ whole genome shotgun (WGS) entry which is preliminary data.</text>
</comment>
<dbReference type="RefSeq" id="WP_043398326.1">
    <property type="nucleotide sequence ID" value="NZ_JPMI01000141.1"/>
</dbReference>
<dbReference type="AlphaFoldDB" id="A0A084SST7"/>
<dbReference type="Pfam" id="PF02563">
    <property type="entry name" value="Poly_export"/>
    <property type="match status" value="1"/>
</dbReference>
<dbReference type="Pfam" id="PF10531">
    <property type="entry name" value="SLBB"/>
    <property type="match status" value="1"/>
</dbReference>
<evidence type="ECO:0000259" key="3">
    <source>
        <dbReference type="Pfam" id="PF02563"/>
    </source>
</evidence>
<dbReference type="EMBL" id="JPMI01000141">
    <property type="protein sequence ID" value="KFA91522.1"/>
    <property type="molecule type" value="Genomic_DNA"/>
</dbReference>
<evidence type="ECO:0000313" key="5">
    <source>
        <dbReference type="EMBL" id="KFA91522.1"/>
    </source>
</evidence>
<accession>A0A084SST7</accession>
<sequence length="213" mass="23170">MGKTSARWWVVLGLLLLSGCAHRATARVDNSDQPYRIGREDVLDVAVWRDADLSRTLPVRPDGFISLPMVGEVKAEGRTPNELADEIREALKPYVQEPRVTVIVREVNSSRVFITGEVTHPGAYPLRGRVSILQAIALAGGFTDFADRDAIVVLRRSAAKQANTAQGSGTGGSGDMEGASQGDYISVSYRDLVEEPQKYEPLILRPGDTIIVP</sequence>
<gene>
    <name evidence="5" type="ORF">Q664_21405</name>
</gene>
<feature type="domain" description="Polysaccharide export protein N-terminal" evidence="3">
    <location>
        <begin position="30"/>
        <end position="104"/>
    </location>
</feature>
<dbReference type="InterPro" id="IPR019554">
    <property type="entry name" value="Soluble_ligand-bd"/>
</dbReference>
<dbReference type="Gene3D" id="3.30.1950.10">
    <property type="entry name" value="wza like domain"/>
    <property type="match status" value="1"/>
</dbReference>
<dbReference type="InterPro" id="IPR003715">
    <property type="entry name" value="Poly_export_N"/>
</dbReference>
<dbReference type="PROSITE" id="PS51257">
    <property type="entry name" value="PROKAR_LIPOPROTEIN"/>
    <property type="match status" value="1"/>
</dbReference>
<name>A0A084SST7_9BACT</name>
<dbReference type="PANTHER" id="PTHR33619">
    <property type="entry name" value="POLYSACCHARIDE EXPORT PROTEIN GFCE-RELATED"/>
    <property type="match status" value="1"/>
</dbReference>
<dbReference type="Gene3D" id="3.10.560.10">
    <property type="entry name" value="Outer membrane lipoprotein wza domain like"/>
    <property type="match status" value="1"/>
</dbReference>
<dbReference type="GO" id="GO:0015159">
    <property type="term" value="F:polysaccharide transmembrane transporter activity"/>
    <property type="evidence" value="ECO:0007669"/>
    <property type="project" value="InterPro"/>
</dbReference>
<dbReference type="Proteomes" id="UP000028547">
    <property type="component" value="Unassembled WGS sequence"/>
</dbReference>
<feature type="domain" description="Soluble ligand binding" evidence="4">
    <location>
        <begin position="111"/>
        <end position="158"/>
    </location>
</feature>
<feature type="chain" id="PRO_5001781759" evidence="2">
    <location>
        <begin position="24"/>
        <end position="213"/>
    </location>
</feature>
<feature type="signal peptide" evidence="2">
    <location>
        <begin position="1"/>
        <end position="23"/>
    </location>
</feature>
<reference evidence="5 6" key="1">
    <citation type="submission" date="2014-07" db="EMBL/GenBank/DDBJ databases">
        <title>Draft Genome Sequence of Gephyronic Acid Producer, Cystobacter violaceus Strain Cb vi76.</title>
        <authorList>
            <person name="Stevens D.C."/>
            <person name="Young J."/>
            <person name="Carmichael R."/>
            <person name="Tan J."/>
            <person name="Taylor R.E."/>
        </authorList>
    </citation>
    <scope>NUCLEOTIDE SEQUENCE [LARGE SCALE GENOMIC DNA]</scope>
    <source>
        <strain evidence="5 6">Cb vi76</strain>
    </source>
</reference>
<evidence type="ECO:0000313" key="6">
    <source>
        <dbReference type="Proteomes" id="UP000028547"/>
    </source>
</evidence>
<dbReference type="InterPro" id="IPR049712">
    <property type="entry name" value="Poly_export"/>
</dbReference>
<dbReference type="PANTHER" id="PTHR33619:SF3">
    <property type="entry name" value="POLYSACCHARIDE EXPORT PROTEIN GFCE-RELATED"/>
    <property type="match status" value="1"/>
</dbReference>
<organism evidence="5 6">
    <name type="scientific">Archangium violaceum Cb vi76</name>
    <dbReference type="NCBI Taxonomy" id="1406225"/>
    <lineage>
        <taxon>Bacteria</taxon>
        <taxon>Pseudomonadati</taxon>
        <taxon>Myxococcota</taxon>
        <taxon>Myxococcia</taxon>
        <taxon>Myxococcales</taxon>
        <taxon>Cystobacterineae</taxon>
        <taxon>Archangiaceae</taxon>
        <taxon>Archangium</taxon>
    </lineage>
</organism>
<protein>
    <submittedName>
        <fullName evidence="5">Sugar ABC transporter substrate-binding protein</fullName>
    </submittedName>
</protein>
<keyword evidence="1 2" id="KW-0732">Signal</keyword>
<evidence type="ECO:0000256" key="1">
    <source>
        <dbReference type="ARBA" id="ARBA00022729"/>
    </source>
</evidence>
<evidence type="ECO:0000259" key="4">
    <source>
        <dbReference type="Pfam" id="PF10531"/>
    </source>
</evidence>
<evidence type="ECO:0000256" key="2">
    <source>
        <dbReference type="SAM" id="SignalP"/>
    </source>
</evidence>